<dbReference type="InterPro" id="IPR021424">
    <property type="entry name" value="PorA"/>
</dbReference>
<name>A0A919JKT9_9ACTN</name>
<evidence type="ECO:0000313" key="2">
    <source>
        <dbReference type="EMBL" id="GIE48624.1"/>
    </source>
</evidence>
<evidence type="ECO:0000256" key="1">
    <source>
        <dbReference type="SAM" id="Phobius"/>
    </source>
</evidence>
<comment type="caution">
    <text evidence="2">The sequence shown here is derived from an EMBL/GenBank/DDBJ whole genome shotgun (WGS) entry which is preliminary data.</text>
</comment>
<feature type="transmembrane region" description="Helical" evidence="1">
    <location>
        <begin position="7"/>
        <end position="28"/>
    </location>
</feature>
<dbReference type="Pfam" id="PF11271">
    <property type="entry name" value="PorA"/>
    <property type="match status" value="1"/>
</dbReference>
<feature type="transmembrane region" description="Helical" evidence="1">
    <location>
        <begin position="308"/>
        <end position="328"/>
    </location>
</feature>
<sequence>MKARWGAVLFGIGVFVVVIAAGCAFYVAPTVARLPYDLAMCKQGETEGCLRPSVARAENARFLQTKGGDTPVVAIQTGTLESVTEVQPRPDLTDKEMTGPLEGDTVVWDGYGTVKWVEQNYMVSQYKAELAIDRDTAAAADWKKQYLQDAGPQGDSSVTFAGQLYKFPFGTGKKTYQYFDRDLRKALPMQFQDTEVIKGLETYRFQQVIPETPLNFSAERLSGLLNAFAKGATSGQVTYSNTRTMWVEPVTGTLIKVQEQQKKTLTPDTGTPTALLDGNFVYTDQTITNNVTSAGDTKSQILLISRNLPIGLAVLGALLLILGLYLVTAGRRSAARHRAEEISDAESGVSA</sequence>
<accession>A0A919JKT9</accession>
<dbReference type="Proteomes" id="UP000647172">
    <property type="component" value="Unassembled WGS sequence"/>
</dbReference>
<organism evidence="2 3">
    <name type="scientific">Actinoplanes nipponensis</name>
    <dbReference type="NCBI Taxonomy" id="135950"/>
    <lineage>
        <taxon>Bacteria</taxon>
        <taxon>Bacillati</taxon>
        <taxon>Actinomycetota</taxon>
        <taxon>Actinomycetes</taxon>
        <taxon>Micromonosporales</taxon>
        <taxon>Micromonosporaceae</taxon>
        <taxon>Actinoplanes</taxon>
    </lineage>
</organism>
<protein>
    <recommendedName>
        <fullName evidence="4">DUF3068 domain-containing protein</fullName>
    </recommendedName>
</protein>
<reference evidence="2" key="1">
    <citation type="submission" date="2021-01" db="EMBL/GenBank/DDBJ databases">
        <title>Whole genome shotgun sequence of Actinoplanes nipponensis NBRC 14063.</title>
        <authorList>
            <person name="Komaki H."/>
            <person name="Tamura T."/>
        </authorList>
    </citation>
    <scope>NUCLEOTIDE SEQUENCE</scope>
    <source>
        <strain evidence="2">NBRC 14063</strain>
    </source>
</reference>
<evidence type="ECO:0008006" key="4">
    <source>
        <dbReference type="Google" id="ProtNLM"/>
    </source>
</evidence>
<keyword evidence="3" id="KW-1185">Reference proteome</keyword>
<proteinExistence type="predicted"/>
<dbReference type="PROSITE" id="PS51257">
    <property type="entry name" value="PROKAR_LIPOPROTEIN"/>
    <property type="match status" value="1"/>
</dbReference>
<evidence type="ECO:0000313" key="3">
    <source>
        <dbReference type="Proteomes" id="UP000647172"/>
    </source>
</evidence>
<dbReference type="RefSeq" id="WP_203767319.1">
    <property type="nucleotide sequence ID" value="NZ_BAAAYJ010000077.1"/>
</dbReference>
<gene>
    <name evidence="2" type="ORF">Ani05nite_21580</name>
</gene>
<keyword evidence="1" id="KW-0472">Membrane</keyword>
<dbReference type="AlphaFoldDB" id="A0A919JKT9"/>
<dbReference type="EMBL" id="BOMQ01000026">
    <property type="protein sequence ID" value="GIE48624.1"/>
    <property type="molecule type" value="Genomic_DNA"/>
</dbReference>
<keyword evidence="1" id="KW-1133">Transmembrane helix</keyword>
<keyword evidence="1" id="KW-0812">Transmembrane</keyword>